<dbReference type="VEuPathDB" id="PlasmoDB:PmUG01_00011600"/>
<sequence length="286" mass="34303">MERKIKTLLFIKIYAFVFISWICHFYTYMSKQNKYLVECYNHRRKIYARNYRLLAKYKQDKDSIIVCLEEEIPNRVNDKKNISNSKKLDSGEKKQSNGNFPINIRGHKKNIKNKSCIFETKQYSYMEKKIFKELDYVDFLKNNRTISNNTYKKIMYKKCGLRFALPIFLLLILSISFVLDNFYQYGMFDGLFRLITKYSGFKWMEDLTSKLWNSPFKWLFISQKAISKSSGTPRKLCIDGYMVSVSFCGFFIYFVPFIILGIILILGVVYYHKKVKKYEKIKFTKR</sequence>
<reference evidence="2 3" key="1">
    <citation type="submission" date="2016-06" db="EMBL/GenBank/DDBJ databases">
        <authorList>
            <consortium name="Pathogen Informatics"/>
        </authorList>
    </citation>
    <scope>NUCLEOTIDE SEQUENCE [LARGE SCALE GENOMIC DNA]</scope>
</reference>
<name>A0A1D3JGX3_PLAMA</name>
<dbReference type="Proteomes" id="UP000219813">
    <property type="component" value="Unassembled WGS sequence"/>
</dbReference>
<keyword evidence="3" id="KW-1185">Reference proteome</keyword>
<organism evidence="2 3">
    <name type="scientific">Plasmodium malariae</name>
    <dbReference type="NCBI Taxonomy" id="5858"/>
    <lineage>
        <taxon>Eukaryota</taxon>
        <taxon>Sar</taxon>
        <taxon>Alveolata</taxon>
        <taxon>Apicomplexa</taxon>
        <taxon>Aconoidasida</taxon>
        <taxon>Haemosporida</taxon>
        <taxon>Plasmodiidae</taxon>
        <taxon>Plasmodium</taxon>
        <taxon>Plasmodium (Plasmodium)</taxon>
    </lineage>
</organism>
<dbReference type="Pfam" id="PF12420">
    <property type="entry name" value="DUF3671"/>
    <property type="match status" value="1"/>
</dbReference>
<dbReference type="AlphaFoldDB" id="A0A1D3JGX3"/>
<feature type="transmembrane region" description="Helical" evidence="1">
    <location>
        <begin position="6"/>
        <end position="26"/>
    </location>
</feature>
<feature type="transmembrane region" description="Helical" evidence="1">
    <location>
        <begin position="159"/>
        <end position="179"/>
    </location>
</feature>
<protein>
    <submittedName>
        <fullName evidence="2">Fam-l protein</fullName>
    </submittedName>
</protein>
<dbReference type="GeneID" id="39865569"/>
<feature type="transmembrane region" description="Helical" evidence="1">
    <location>
        <begin position="250"/>
        <end position="271"/>
    </location>
</feature>
<accession>A0A1D3JGX3</accession>
<evidence type="ECO:0000313" key="3">
    <source>
        <dbReference type="Proteomes" id="UP000219813"/>
    </source>
</evidence>
<evidence type="ECO:0000256" key="1">
    <source>
        <dbReference type="SAM" id="Phobius"/>
    </source>
</evidence>
<dbReference type="RefSeq" id="XP_028858942.1">
    <property type="nucleotide sequence ID" value="XM_029003045.1"/>
</dbReference>
<dbReference type="InterPro" id="IPR022139">
    <property type="entry name" value="Fam-L/Fam-M-like_plasmodium"/>
</dbReference>
<gene>
    <name evidence="2" type="primary">PmUG01_00011600</name>
    <name evidence="2" type="ORF">PMUG01_00011600</name>
</gene>
<keyword evidence="1" id="KW-0472">Membrane</keyword>
<proteinExistence type="predicted"/>
<evidence type="ECO:0000313" key="2">
    <source>
        <dbReference type="EMBL" id="SBT85562.1"/>
    </source>
</evidence>
<dbReference type="KEGG" id="pmal:PMUG01_00011600"/>
<dbReference type="EMBL" id="FLRL01000011">
    <property type="protein sequence ID" value="SBT85562.1"/>
    <property type="molecule type" value="Genomic_DNA"/>
</dbReference>
<keyword evidence="1" id="KW-1133">Transmembrane helix</keyword>
<keyword evidence="1" id="KW-0812">Transmembrane</keyword>